<name>A0A0G0PZ35_UNCC2</name>
<evidence type="ECO:0000313" key="3">
    <source>
        <dbReference type="EMBL" id="KKQ94646.1"/>
    </source>
</evidence>
<evidence type="ECO:0000313" key="4">
    <source>
        <dbReference type="Proteomes" id="UP000034207"/>
    </source>
</evidence>
<sequence length="312" mass="33889">MRKKVFKLVVGIFALAAILAMPKHIYAEGDTGGARGITIVPLNFELFANPGESITDKVRVTNTSDVEGSYQILIQDFAATGEEGNVSLFEDDQTNHSFSLAKWIQPEPKNFTLKAKEEKTIYFTINVPKDAEPGGHYASVLVNMGGDVKPSGGASVASRIGSLILLRVSGNIREEANIESFTAPSYSEKSPIEFDLRVKNTGNNHIRPKGTIVITNILGQKVTEVPLDGLNVLPNAIRKIPTTWKPNQMLAGRYTATLVANYGSSNKQLTSTVSFIVFPKWLALVVGTGIILLAVVISNKKAVKKLLHKLTK</sequence>
<dbReference type="EMBL" id="LBVV01000009">
    <property type="protein sequence ID" value="KKQ94646.1"/>
    <property type="molecule type" value="Genomic_DNA"/>
</dbReference>
<accession>A0A0G0PZ35</accession>
<gene>
    <name evidence="3" type="ORF">UT18_C0009G0057</name>
</gene>
<dbReference type="Proteomes" id="UP000034207">
    <property type="component" value="Unassembled WGS sequence"/>
</dbReference>
<dbReference type="STRING" id="1618345.UT18_C0009G0057"/>
<keyword evidence="1" id="KW-0472">Membrane</keyword>
<proteinExistence type="predicted"/>
<keyword evidence="1" id="KW-1133">Transmembrane helix</keyword>
<evidence type="ECO:0000259" key="2">
    <source>
        <dbReference type="Pfam" id="PF06030"/>
    </source>
</evidence>
<dbReference type="InterPro" id="IPR010317">
    <property type="entry name" value="WxLIP_PGBD"/>
</dbReference>
<keyword evidence="1" id="KW-0812">Transmembrane</keyword>
<protein>
    <recommendedName>
        <fullName evidence="2">WxL Interacting Protein peptidoglycan binding domain-containing protein</fullName>
    </recommendedName>
</protein>
<dbReference type="Pfam" id="PF06030">
    <property type="entry name" value="WxLIP_PGBD"/>
    <property type="match status" value="1"/>
</dbReference>
<feature type="transmembrane region" description="Helical" evidence="1">
    <location>
        <begin position="281"/>
        <end position="299"/>
    </location>
</feature>
<organism evidence="3 4">
    <name type="scientific">candidate division CPR2 bacterium GW2011_GWC2_39_10</name>
    <dbReference type="NCBI Taxonomy" id="1618345"/>
    <lineage>
        <taxon>Bacteria</taxon>
        <taxon>Bacteria division CPR2</taxon>
    </lineage>
</organism>
<comment type="caution">
    <text evidence="3">The sequence shown here is derived from an EMBL/GenBank/DDBJ whole genome shotgun (WGS) entry which is preliminary data.</text>
</comment>
<feature type="domain" description="WxL Interacting Protein peptidoglycan binding" evidence="2">
    <location>
        <begin position="44"/>
        <end position="135"/>
    </location>
</feature>
<reference evidence="3 4" key="1">
    <citation type="journal article" date="2015" name="Nature">
        <title>rRNA introns, odd ribosomes, and small enigmatic genomes across a large radiation of phyla.</title>
        <authorList>
            <person name="Brown C.T."/>
            <person name="Hug L.A."/>
            <person name="Thomas B.C."/>
            <person name="Sharon I."/>
            <person name="Castelle C.J."/>
            <person name="Singh A."/>
            <person name="Wilkins M.J."/>
            <person name="Williams K.H."/>
            <person name="Banfield J.F."/>
        </authorList>
    </citation>
    <scope>NUCLEOTIDE SEQUENCE [LARGE SCALE GENOMIC DNA]</scope>
</reference>
<evidence type="ECO:0000256" key="1">
    <source>
        <dbReference type="SAM" id="Phobius"/>
    </source>
</evidence>
<dbReference type="AlphaFoldDB" id="A0A0G0PZ35"/>